<dbReference type="PANTHER" id="PTHR35561:SF1">
    <property type="entry name" value="RNA 2',3'-CYCLIC PHOSPHODIESTERASE"/>
    <property type="match status" value="1"/>
</dbReference>
<evidence type="ECO:0000313" key="4">
    <source>
        <dbReference type="Proteomes" id="UP000002484"/>
    </source>
</evidence>
<evidence type="ECO:0000256" key="1">
    <source>
        <dbReference type="ARBA" id="ARBA00022801"/>
    </source>
</evidence>
<dbReference type="PANTHER" id="PTHR35561">
    <property type="entry name" value="RNA 2',3'-CYCLIC PHOSPHODIESTERASE"/>
    <property type="match status" value="1"/>
</dbReference>
<gene>
    <name evidence="3" type="ordered locus">FraEuI1c_7090</name>
</gene>
<feature type="short sequence motif" description="HXTX 2" evidence="2">
    <location>
        <begin position="122"/>
        <end position="125"/>
    </location>
</feature>
<dbReference type="RefSeq" id="WP_013428166.1">
    <property type="nucleotide sequence ID" value="NC_014666.1"/>
</dbReference>
<dbReference type="EC" id="3.1.4.58" evidence="2"/>
<dbReference type="STRING" id="298654.FraEuI1c_7090"/>
<dbReference type="GO" id="GO:0008664">
    <property type="term" value="F:RNA 2',3'-cyclic 3'-phosphodiesterase activity"/>
    <property type="evidence" value="ECO:0007669"/>
    <property type="project" value="UniProtKB-EC"/>
</dbReference>
<comment type="function">
    <text evidence="2">Hydrolyzes RNA 2',3'-cyclic phosphodiester to an RNA 2'-phosphomonoester.</text>
</comment>
<feature type="short sequence motif" description="HXTX 1" evidence="2">
    <location>
        <begin position="41"/>
        <end position="44"/>
    </location>
</feature>
<dbReference type="GO" id="GO:0016874">
    <property type="term" value="F:ligase activity"/>
    <property type="evidence" value="ECO:0007669"/>
    <property type="project" value="UniProtKB-KW"/>
</dbReference>
<evidence type="ECO:0000256" key="2">
    <source>
        <dbReference type="HAMAP-Rule" id="MF_01940"/>
    </source>
</evidence>
<dbReference type="HAMAP" id="MF_01940">
    <property type="entry name" value="RNA_CPDase"/>
    <property type="match status" value="1"/>
</dbReference>
<dbReference type="InterPro" id="IPR009097">
    <property type="entry name" value="Cyclic_Pdiesterase"/>
</dbReference>
<keyword evidence="4" id="KW-1185">Reference proteome</keyword>
<reference evidence="3 4" key="1">
    <citation type="submission" date="2010-10" db="EMBL/GenBank/DDBJ databases">
        <title>Complete sequence of Frankia sp. EuI1c.</title>
        <authorList>
            <consortium name="US DOE Joint Genome Institute"/>
            <person name="Lucas S."/>
            <person name="Copeland A."/>
            <person name="Lapidus A."/>
            <person name="Cheng J.-F."/>
            <person name="Bruce D."/>
            <person name="Goodwin L."/>
            <person name="Pitluck S."/>
            <person name="Chertkov O."/>
            <person name="Detter J.C."/>
            <person name="Han C."/>
            <person name="Tapia R."/>
            <person name="Land M."/>
            <person name="Hauser L."/>
            <person name="Jeffries C."/>
            <person name="Kyrpides N."/>
            <person name="Ivanova N."/>
            <person name="Mikhailova N."/>
            <person name="Beauchemin N."/>
            <person name="Sen A."/>
            <person name="Sur S.A."/>
            <person name="Gtari M."/>
            <person name="Wall L."/>
            <person name="Tisa L."/>
            <person name="Woyke T."/>
        </authorList>
    </citation>
    <scope>NUCLEOTIDE SEQUENCE [LARGE SCALE GENOMIC DNA]</scope>
    <source>
        <strain evidence="4">DSM 45817 / CECT 9037 / EuI1c</strain>
    </source>
</reference>
<dbReference type="SUPFAM" id="SSF55144">
    <property type="entry name" value="LigT-like"/>
    <property type="match status" value="1"/>
</dbReference>
<dbReference type="InParanoid" id="E3IYI4"/>
<comment type="catalytic activity">
    <reaction evidence="2">
        <text>a 3'-end 2',3'-cyclophospho-ribonucleotide-RNA + H2O = a 3'-end 2'-phospho-ribonucleotide-RNA + H(+)</text>
        <dbReference type="Rhea" id="RHEA:11828"/>
        <dbReference type="Rhea" id="RHEA-COMP:10464"/>
        <dbReference type="Rhea" id="RHEA-COMP:17353"/>
        <dbReference type="ChEBI" id="CHEBI:15377"/>
        <dbReference type="ChEBI" id="CHEBI:15378"/>
        <dbReference type="ChEBI" id="CHEBI:83064"/>
        <dbReference type="ChEBI" id="CHEBI:173113"/>
        <dbReference type="EC" id="3.1.4.58"/>
    </reaction>
</comment>
<dbReference type="Pfam" id="PF13563">
    <property type="entry name" value="2_5_RNA_ligase2"/>
    <property type="match status" value="1"/>
</dbReference>
<feature type="active site" description="Proton acceptor" evidence="2">
    <location>
        <position position="122"/>
    </location>
</feature>
<dbReference type="eggNOG" id="COG1514">
    <property type="taxonomic scope" value="Bacteria"/>
</dbReference>
<keyword evidence="3" id="KW-0436">Ligase</keyword>
<keyword evidence="1 2" id="KW-0378">Hydrolase</keyword>
<dbReference type="KEGG" id="fri:FraEuI1c_7090"/>
<dbReference type="NCBIfam" id="TIGR02258">
    <property type="entry name" value="2_5_ligase"/>
    <property type="match status" value="1"/>
</dbReference>
<dbReference type="AlphaFoldDB" id="E3IYI4"/>
<organism evidence="3 4">
    <name type="scientific">Pseudofrankia inefficax (strain DSM 45817 / CECT 9037 / DDB 130130 / EuI1c)</name>
    <name type="common">Frankia inefficax</name>
    <dbReference type="NCBI Taxonomy" id="298654"/>
    <lineage>
        <taxon>Bacteria</taxon>
        <taxon>Bacillati</taxon>
        <taxon>Actinomycetota</taxon>
        <taxon>Actinomycetes</taxon>
        <taxon>Frankiales</taxon>
        <taxon>Frankiaceae</taxon>
        <taxon>Pseudofrankia</taxon>
    </lineage>
</organism>
<dbReference type="Proteomes" id="UP000002484">
    <property type="component" value="Chromosome"/>
</dbReference>
<sequence length="181" mass="19178">MARLFVAATPPAEVIEAIGVAVALARPTAPALRWVDLARSHLTLAFLGSVEDALRAELTERLGRVARRHPPVDAVLAGVGRFGDRVLWAGVDGDLAPLAAGIRRAAQRSGVADLDPRPLRAHLTLAYARPSTEPVDLRAVMAALGELPPLAWTVDRFDLVSSVLGPQPVYAVESSWSLTGS</sequence>
<comment type="similarity">
    <text evidence="2">Belongs to the 2H phosphoesterase superfamily. ThpR family.</text>
</comment>
<dbReference type="Gene3D" id="3.90.1140.10">
    <property type="entry name" value="Cyclic phosphodiesterase"/>
    <property type="match status" value="1"/>
</dbReference>
<dbReference type="InterPro" id="IPR004175">
    <property type="entry name" value="RNA_CPDase"/>
</dbReference>
<name>E3IYI4_PSEI1</name>
<dbReference type="GO" id="GO:0004113">
    <property type="term" value="F:2',3'-cyclic-nucleotide 3'-phosphodiesterase activity"/>
    <property type="evidence" value="ECO:0007669"/>
    <property type="project" value="InterPro"/>
</dbReference>
<dbReference type="EMBL" id="CP002299">
    <property type="protein sequence ID" value="ADP85055.1"/>
    <property type="molecule type" value="Genomic_DNA"/>
</dbReference>
<protein>
    <recommendedName>
        <fullName evidence="2">RNA 2',3'-cyclic phosphodiesterase</fullName>
        <shortName evidence="2">RNA 2',3'-CPDase</shortName>
        <ecNumber evidence="2">3.1.4.58</ecNumber>
    </recommendedName>
</protein>
<evidence type="ECO:0000313" key="3">
    <source>
        <dbReference type="EMBL" id="ADP85055.1"/>
    </source>
</evidence>
<dbReference type="HOGENOM" id="CLU_081251_1_1_11"/>
<feature type="active site" description="Proton donor" evidence="2">
    <location>
        <position position="41"/>
    </location>
</feature>
<accession>E3IYI4</accession>
<dbReference type="OrthoDB" id="9787070at2"/>
<proteinExistence type="inferred from homology"/>